<evidence type="ECO:0000313" key="2">
    <source>
        <dbReference type="Proteomes" id="UP000243333"/>
    </source>
</evidence>
<reference evidence="2" key="1">
    <citation type="submission" date="2016-10" db="EMBL/GenBank/DDBJ databases">
        <authorList>
            <person name="Varghese N."/>
            <person name="Submissions S."/>
        </authorList>
    </citation>
    <scope>NUCLEOTIDE SEQUENCE [LARGE SCALE GENOMIC DNA]</scope>
    <source>
        <strain evidence="2">DSM 23256</strain>
    </source>
</reference>
<keyword evidence="2" id="KW-1185">Reference proteome</keyword>
<protein>
    <submittedName>
        <fullName evidence="1">Uncharacterized protein</fullName>
    </submittedName>
</protein>
<proteinExistence type="predicted"/>
<evidence type="ECO:0000313" key="1">
    <source>
        <dbReference type="EMBL" id="SDF75103.1"/>
    </source>
</evidence>
<dbReference type="EMBL" id="FNBU01000026">
    <property type="protein sequence ID" value="SDF75103.1"/>
    <property type="molecule type" value="Genomic_DNA"/>
</dbReference>
<dbReference type="OrthoDB" id="1634011at2"/>
<organism evidence="1 2">
    <name type="scientific">Sporolituus thermophilus DSM 23256</name>
    <dbReference type="NCBI Taxonomy" id="1123285"/>
    <lineage>
        <taxon>Bacteria</taxon>
        <taxon>Bacillati</taxon>
        <taxon>Bacillota</taxon>
        <taxon>Negativicutes</taxon>
        <taxon>Selenomonadales</taxon>
        <taxon>Sporomusaceae</taxon>
        <taxon>Sporolituus</taxon>
    </lineage>
</organism>
<dbReference type="RefSeq" id="WP_093691589.1">
    <property type="nucleotide sequence ID" value="NZ_FNBU01000026.1"/>
</dbReference>
<accession>A0A1G7NM68</accession>
<dbReference type="Proteomes" id="UP000243333">
    <property type="component" value="Unassembled WGS sequence"/>
</dbReference>
<dbReference type="AlphaFoldDB" id="A0A1G7NM68"/>
<sequence length="130" mass="14296">MYKLIIGTVRVTVADDNISRSDAITAAKKAIAAASQQGKLLSHVEIDLGNSGLEIKTTEKTGTRITRKTLKQSMLDGMHAAIREKLYPTGAFAQKDVWYDGDTGQEWHGTEVETARSELLAKFAEWSKTI</sequence>
<name>A0A1G7NM68_9FIRM</name>
<gene>
    <name evidence="1" type="ORF">SAMN05660235_02629</name>
</gene>